<feature type="non-terminal residue" evidence="1">
    <location>
        <position position="1"/>
    </location>
</feature>
<evidence type="ECO:0000313" key="1">
    <source>
        <dbReference type="EMBL" id="JAC77425.1"/>
    </source>
</evidence>
<name>A0A061S3D3_9CHLO</name>
<dbReference type="AlphaFoldDB" id="A0A061S3D3"/>
<gene>
    <name evidence="1" type="ORF">TSPGSL018_17723</name>
</gene>
<accession>A0A061S3D3</accession>
<sequence length="46" mass="5159">CHDSTCDRENPGMRRARGMFCIAPLPACKALLRTGFPPSHAVFWLK</sequence>
<reference evidence="1" key="1">
    <citation type="submission" date="2014-05" db="EMBL/GenBank/DDBJ databases">
        <title>The transcriptome of the halophilic microalga Tetraselmis sp. GSL018 isolated from the Great Salt Lake, Utah.</title>
        <authorList>
            <person name="Jinkerson R.E."/>
            <person name="D'Adamo S."/>
            <person name="Posewitz M.C."/>
        </authorList>
    </citation>
    <scope>NUCLEOTIDE SEQUENCE</scope>
    <source>
        <strain evidence="1">GSL018</strain>
    </source>
</reference>
<protein>
    <submittedName>
        <fullName evidence="1">Uncharacterized protein</fullName>
    </submittedName>
</protein>
<proteinExistence type="predicted"/>
<dbReference type="EMBL" id="GBEZ01008086">
    <property type="protein sequence ID" value="JAC77425.1"/>
    <property type="molecule type" value="Transcribed_RNA"/>
</dbReference>
<organism evidence="1">
    <name type="scientific">Tetraselmis sp. GSL018</name>
    <dbReference type="NCBI Taxonomy" id="582737"/>
    <lineage>
        <taxon>Eukaryota</taxon>
        <taxon>Viridiplantae</taxon>
        <taxon>Chlorophyta</taxon>
        <taxon>core chlorophytes</taxon>
        <taxon>Chlorodendrophyceae</taxon>
        <taxon>Chlorodendrales</taxon>
        <taxon>Chlorodendraceae</taxon>
        <taxon>Tetraselmis</taxon>
    </lineage>
</organism>